<dbReference type="InterPro" id="IPR000276">
    <property type="entry name" value="GPCR_Rhodpsn"/>
</dbReference>
<feature type="transmembrane region" description="Helical" evidence="13">
    <location>
        <begin position="61"/>
        <end position="85"/>
    </location>
</feature>
<dbReference type="PROSITE" id="PS50262">
    <property type="entry name" value="G_PROTEIN_RECEP_F1_2"/>
    <property type="match status" value="1"/>
</dbReference>
<keyword evidence="9" id="KW-0325">Glycoprotein</keyword>
<dbReference type="PRINTS" id="PR00358">
    <property type="entry name" value="BOMBESINR"/>
</dbReference>
<dbReference type="KEGG" id="aten:116299250"/>
<dbReference type="SUPFAM" id="SSF81321">
    <property type="entry name" value="Family A G protein-coupled receptor-like"/>
    <property type="match status" value="1"/>
</dbReference>
<proteinExistence type="inferred from homology"/>
<feature type="domain" description="G-protein coupled receptors family 1 profile" evidence="14">
    <location>
        <begin position="40"/>
        <end position="291"/>
    </location>
</feature>
<keyword evidence="7" id="KW-1015">Disulfide bond</keyword>
<evidence type="ECO:0000259" key="14">
    <source>
        <dbReference type="PROSITE" id="PS50262"/>
    </source>
</evidence>
<dbReference type="AlphaFoldDB" id="A0A6P8IDT4"/>
<dbReference type="OrthoDB" id="9046662at2759"/>
<dbReference type="Pfam" id="PF00001">
    <property type="entry name" value="7tm_1"/>
    <property type="match status" value="1"/>
</dbReference>
<keyword evidence="8 11" id="KW-0675">Receptor</keyword>
<keyword evidence="10 11" id="KW-0807">Transducer</keyword>
<feature type="region of interest" description="Disordered" evidence="12">
    <location>
        <begin position="328"/>
        <end position="359"/>
    </location>
</feature>
<dbReference type="PANTHER" id="PTHR45695">
    <property type="entry name" value="LEUCOKININ RECEPTOR-RELATED"/>
    <property type="match status" value="1"/>
</dbReference>
<evidence type="ECO:0000256" key="1">
    <source>
        <dbReference type="ARBA" id="ARBA00004651"/>
    </source>
</evidence>
<evidence type="ECO:0000256" key="9">
    <source>
        <dbReference type="ARBA" id="ARBA00023180"/>
    </source>
</evidence>
<keyword evidence="5 11" id="KW-0297">G-protein coupled receptor</keyword>
<protein>
    <submittedName>
        <fullName evidence="16">Galanin receptor type 1-like</fullName>
    </submittedName>
</protein>
<dbReference type="Proteomes" id="UP000515163">
    <property type="component" value="Unplaced"/>
</dbReference>
<feature type="transmembrane region" description="Helical" evidence="13">
    <location>
        <begin position="105"/>
        <end position="123"/>
    </location>
</feature>
<evidence type="ECO:0000256" key="5">
    <source>
        <dbReference type="ARBA" id="ARBA00023040"/>
    </source>
</evidence>
<dbReference type="GO" id="GO:0005886">
    <property type="term" value="C:plasma membrane"/>
    <property type="evidence" value="ECO:0007669"/>
    <property type="project" value="UniProtKB-SubCell"/>
</dbReference>
<feature type="transmembrane region" description="Helical" evidence="13">
    <location>
        <begin position="189"/>
        <end position="210"/>
    </location>
</feature>
<feature type="compositionally biased region" description="Polar residues" evidence="12">
    <location>
        <begin position="328"/>
        <end position="341"/>
    </location>
</feature>
<feature type="transmembrane region" description="Helical" evidence="13">
    <location>
        <begin position="236"/>
        <end position="258"/>
    </location>
</feature>
<dbReference type="PROSITE" id="PS00237">
    <property type="entry name" value="G_PROTEIN_RECEP_F1_1"/>
    <property type="match status" value="1"/>
</dbReference>
<evidence type="ECO:0000313" key="16">
    <source>
        <dbReference type="RefSeq" id="XP_031563740.1"/>
    </source>
</evidence>
<evidence type="ECO:0000256" key="6">
    <source>
        <dbReference type="ARBA" id="ARBA00023136"/>
    </source>
</evidence>
<feature type="compositionally biased region" description="Basic and acidic residues" evidence="12">
    <location>
        <begin position="342"/>
        <end position="358"/>
    </location>
</feature>
<evidence type="ECO:0000256" key="8">
    <source>
        <dbReference type="ARBA" id="ARBA00023170"/>
    </source>
</evidence>
<reference evidence="16" key="1">
    <citation type="submission" date="2025-08" db="UniProtKB">
        <authorList>
            <consortium name="RefSeq"/>
        </authorList>
    </citation>
    <scope>IDENTIFICATION</scope>
    <source>
        <tissue evidence="16">Tentacle</tissue>
    </source>
</reference>
<keyword evidence="4 13" id="KW-1133">Transmembrane helix</keyword>
<dbReference type="InterPro" id="IPR017452">
    <property type="entry name" value="GPCR_Rhodpsn_7TM"/>
</dbReference>
<accession>A0A6P8IDT4</accession>
<dbReference type="Gene3D" id="1.20.1070.10">
    <property type="entry name" value="Rhodopsin 7-helix transmembrane proteins"/>
    <property type="match status" value="1"/>
</dbReference>
<name>A0A6P8IDT4_ACTTE</name>
<feature type="transmembrane region" description="Helical" evidence="13">
    <location>
        <begin position="278"/>
        <end position="298"/>
    </location>
</feature>
<feature type="transmembrane region" description="Helical" evidence="13">
    <location>
        <begin position="27"/>
        <end position="49"/>
    </location>
</feature>
<gene>
    <name evidence="16" type="primary">LOC116299250</name>
</gene>
<keyword evidence="6 13" id="KW-0472">Membrane</keyword>
<dbReference type="PRINTS" id="PR00237">
    <property type="entry name" value="GPCRRHODOPSN"/>
</dbReference>
<dbReference type="PANTHER" id="PTHR45695:SF9">
    <property type="entry name" value="LEUCOKININ RECEPTOR"/>
    <property type="match status" value="1"/>
</dbReference>
<evidence type="ECO:0000256" key="4">
    <source>
        <dbReference type="ARBA" id="ARBA00022989"/>
    </source>
</evidence>
<comment type="similarity">
    <text evidence="11">Belongs to the G-protein coupled receptor 1 family.</text>
</comment>
<evidence type="ECO:0000256" key="12">
    <source>
        <dbReference type="SAM" id="MobiDB-lite"/>
    </source>
</evidence>
<evidence type="ECO:0000256" key="7">
    <source>
        <dbReference type="ARBA" id="ARBA00023157"/>
    </source>
</evidence>
<keyword evidence="2" id="KW-1003">Cell membrane</keyword>
<keyword evidence="15" id="KW-1185">Reference proteome</keyword>
<dbReference type="GeneID" id="116299250"/>
<evidence type="ECO:0000256" key="2">
    <source>
        <dbReference type="ARBA" id="ARBA00022475"/>
    </source>
</evidence>
<evidence type="ECO:0000313" key="15">
    <source>
        <dbReference type="Proteomes" id="UP000515163"/>
    </source>
</evidence>
<evidence type="ECO:0000256" key="10">
    <source>
        <dbReference type="ARBA" id="ARBA00023224"/>
    </source>
</evidence>
<comment type="subcellular location">
    <subcellularLocation>
        <location evidence="1">Cell membrane</location>
        <topology evidence="1">Multi-pass membrane protein</topology>
    </subcellularLocation>
</comment>
<feature type="transmembrane region" description="Helical" evidence="13">
    <location>
        <begin position="143"/>
        <end position="164"/>
    </location>
</feature>
<dbReference type="InParanoid" id="A0A6P8IDT4"/>
<sequence length="391" mass="45113">MNFTTDSYQDQLSSQVPEPYASRIFRLVLYAIVFVLTVGGNVLVCTVVINNRKLRSMQRFYYGYFLMNLAFADLAVALLCIPFTVVYYETGNWPFSAFMCKLVPTLQVTSVSASIFTLTVMTYERYQAIVQPLKAQIPKKKVLTMLGMAWIFAFVSASPEIFAYQFHDNASQKFQCRELWPHQKYRQSYTMFLFVCTYLFPLMVIFPTYIKMMSTLKKSHSFNNTDKKLRWKSLRVLIAVVIIFATSYLPQHILFLAMDFGSGLSFPYFEITLKYCYLMVWVSSCSNPIIYGALDDYFRDKYARILRHCVAVKRSTKKLSRATISYSQGTLNPQKSSPTEQTLEKERIPRDQSGRLEEISSPQSNILESYSANNDKNDFKQVTPLLGCSDT</sequence>
<evidence type="ECO:0000256" key="13">
    <source>
        <dbReference type="SAM" id="Phobius"/>
    </source>
</evidence>
<evidence type="ECO:0000256" key="3">
    <source>
        <dbReference type="ARBA" id="ARBA00022692"/>
    </source>
</evidence>
<keyword evidence="3 11" id="KW-0812">Transmembrane</keyword>
<dbReference type="RefSeq" id="XP_031563740.1">
    <property type="nucleotide sequence ID" value="XM_031707880.1"/>
</dbReference>
<dbReference type="FunFam" id="1.20.1070.10:FF:000664">
    <property type="entry name" value="Predicted protein"/>
    <property type="match status" value="1"/>
</dbReference>
<dbReference type="GO" id="GO:0008528">
    <property type="term" value="F:G protein-coupled peptide receptor activity"/>
    <property type="evidence" value="ECO:0007669"/>
    <property type="project" value="InterPro"/>
</dbReference>
<organism evidence="15 16">
    <name type="scientific">Actinia tenebrosa</name>
    <name type="common">Australian red waratah sea anemone</name>
    <dbReference type="NCBI Taxonomy" id="6105"/>
    <lineage>
        <taxon>Eukaryota</taxon>
        <taxon>Metazoa</taxon>
        <taxon>Cnidaria</taxon>
        <taxon>Anthozoa</taxon>
        <taxon>Hexacorallia</taxon>
        <taxon>Actiniaria</taxon>
        <taxon>Actiniidae</taxon>
        <taxon>Actinia</taxon>
    </lineage>
</organism>
<dbReference type="InterPro" id="IPR001556">
    <property type="entry name" value="Bombsn_rcpt-like"/>
</dbReference>
<evidence type="ECO:0000256" key="11">
    <source>
        <dbReference type="RuleBase" id="RU000688"/>
    </source>
</evidence>